<sequence length="192" mass="22845">MGSYTKLQKAIKDLWDIDDELIQRLYSNCDEEVIRKGELFVRAGKVPRHMGFNLEGLFRLYYVDEDGNDFTKGFSETGRFLISYSAIVQKRPSFFNIEALQTSRILKFDFEAFEKMMQEDIRWYPFAYRLVQSVYIMKESRERSFLLDDATKRYQEFKENYASVEDQIKLYHVASFLGITPEALSRIRNKKN</sequence>
<dbReference type="Proteomes" id="UP000252585">
    <property type="component" value="Unassembled WGS sequence"/>
</dbReference>
<gene>
    <name evidence="3" type="ORF">DFR57_11567</name>
</gene>
<evidence type="ECO:0000256" key="1">
    <source>
        <dbReference type="ARBA" id="ARBA00023159"/>
    </source>
</evidence>
<dbReference type="OrthoDB" id="9798104at2"/>
<dbReference type="Gene3D" id="2.60.120.10">
    <property type="entry name" value="Jelly Rolls"/>
    <property type="match status" value="1"/>
</dbReference>
<protein>
    <submittedName>
        <fullName evidence="3">CRP-like cAMP-binding protein</fullName>
    </submittedName>
</protein>
<dbReference type="AlphaFoldDB" id="A0A368X7G4"/>
<dbReference type="Pfam" id="PF00027">
    <property type="entry name" value="cNMP_binding"/>
    <property type="match status" value="1"/>
</dbReference>
<dbReference type="SUPFAM" id="SSF51206">
    <property type="entry name" value="cAMP-binding domain-like"/>
    <property type="match status" value="1"/>
</dbReference>
<comment type="caution">
    <text evidence="3">The sequence shown here is derived from an EMBL/GenBank/DDBJ whole genome shotgun (WGS) entry which is preliminary data.</text>
</comment>
<organism evidence="3 4">
    <name type="scientific">Saliterribacillus persicus</name>
    <dbReference type="NCBI Taxonomy" id="930114"/>
    <lineage>
        <taxon>Bacteria</taxon>
        <taxon>Bacillati</taxon>
        <taxon>Bacillota</taxon>
        <taxon>Bacilli</taxon>
        <taxon>Bacillales</taxon>
        <taxon>Bacillaceae</taxon>
        <taxon>Saliterribacillus</taxon>
    </lineage>
</organism>
<evidence type="ECO:0000313" key="3">
    <source>
        <dbReference type="EMBL" id="RCW63942.1"/>
    </source>
</evidence>
<dbReference type="RefSeq" id="WP_114354076.1">
    <property type="nucleotide sequence ID" value="NZ_QPJJ01000015.1"/>
</dbReference>
<keyword evidence="1" id="KW-0010">Activator</keyword>
<name>A0A368X7G4_9BACI</name>
<accession>A0A368X7G4</accession>
<dbReference type="EMBL" id="QPJJ01000015">
    <property type="protein sequence ID" value="RCW63942.1"/>
    <property type="molecule type" value="Genomic_DNA"/>
</dbReference>
<evidence type="ECO:0000259" key="2">
    <source>
        <dbReference type="PROSITE" id="PS50042"/>
    </source>
</evidence>
<dbReference type="CDD" id="cd00038">
    <property type="entry name" value="CAP_ED"/>
    <property type="match status" value="1"/>
</dbReference>
<proteinExistence type="predicted"/>
<evidence type="ECO:0000313" key="4">
    <source>
        <dbReference type="Proteomes" id="UP000252585"/>
    </source>
</evidence>
<dbReference type="InterPro" id="IPR018490">
    <property type="entry name" value="cNMP-bd_dom_sf"/>
</dbReference>
<feature type="domain" description="Cyclic nucleotide-binding" evidence="2">
    <location>
        <begin position="13"/>
        <end position="117"/>
    </location>
</feature>
<reference evidence="3 4" key="1">
    <citation type="submission" date="2018-07" db="EMBL/GenBank/DDBJ databases">
        <title>Genomic Encyclopedia of Type Strains, Phase IV (KMG-IV): sequencing the most valuable type-strain genomes for metagenomic binning, comparative biology and taxonomic classification.</title>
        <authorList>
            <person name="Goeker M."/>
        </authorList>
    </citation>
    <scope>NUCLEOTIDE SEQUENCE [LARGE SCALE GENOMIC DNA]</scope>
    <source>
        <strain evidence="3 4">DSM 27696</strain>
    </source>
</reference>
<dbReference type="InterPro" id="IPR000595">
    <property type="entry name" value="cNMP-bd_dom"/>
</dbReference>
<dbReference type="PROSITE" id="PS50042">
    <property type="entry name" value="CNMP_BINDING_3"/>
    <property type="match status" value="1"/>
</dbReference>
<dbReference type="InterPro" id="IPR014710">
    <property type="entry name" value="RmlC-like_jellyroll"/>
</dbReference>
<keyword evidence="4" id="KW-1185">Reference proteome</keyword>